<accession>A0A0C9W5P0</accession>
<dbReference type="Proteomes" id="UP000053820">
    <property type="component" value="Unassembled WGS sequence"/>
</dbReference>
<feature type="non-terminal residue" evidence="2">
    <location>
        <position position="127"/>
    </location>
</feature>
<keyword evidence="3" id="KW-1185">Reference proteome</keyword>
<dbReference type="EMBL" id="KN840038">
    <property type="protein sequence ID" value="KIJ57956.1"/>
    <property type="molecule type" value="Genomic_DNA"/>
</dbReference>
<reference evidence="2 3" key="1">
    <citation type="submission" date="2014-04" db="EMBL/GenBank/DDBJ databases">
        <title>Evolutionary Origins and Diversification of the Mycorrhizal Mutualists.</title>
        <authorList>
            <consortium name="DOE Joint Genome Institute"/>
            <consortium name="Mycorrhizal Genomics Consortium"/>
            <person name="Kohler A."/>
            <person name="Kuo A."/>
            <person name="Nagy L.G."/>
            <person name="Floudas D."/>
            <person name="Copeland A."/>
            <person name="Barry K.W."/>
            <person name="Cichocki N."/>
            <person name="Veneault-Fourrey C."/>
            <person name="LaButti K."/>
            <person name="Lindquist E.A."/>
            <person name="Lipzen A."/>
            <person name="Lundell T."/>
            <person name="Morin E."/>
            <person name="Murat C."/>
            <person name="Riley R."/>
            <person name="Ohm R."/>
            <person name="Sun H."/>
            <person name="Tunlid A."/>
            <person name="Henrissat B."/>
            <person name="Grigoriev I.V."/>
            <person name="Hibbett D.S."/>
            <person name="Martin F."/>
        </authorList>
    </citation>
    <scope>NUCLEOTIDE SEQUENCE [LARGE SCALE GENOMIC DNA]</scope>
    <source>
        <strain evidence="2 3">MD-312</strain>
    </source>
</reference>
<organism evidence="2 3">
    <name type="scientific">Hydnomerulius pinastri MD-312</name>
    <dbReference type="NCBI Taxonomy" id="994086"/>
    <lineage>
        <taxon>Eukaryota</taxon>
        <taxon>Fungi</taxon>
        <taxon>Dikarya</taxon>
        <taxon>Basidiomycota</taxon>
        <taxon>Agaricomycotina</taxon>
        <taxon>Agaricomycetes</taxon>
        <taxon>Agaricomycetidae</taxon>
        <taxon>Boletales</taxon>
        <taxon>Boletales incertae sedis</taxon>
        <taxon>Leucogyrophana</taxon>
    </lineage>
</organism>
<dbReference type="InterPro" id="IPR019595">
    <property type="entry name" value="DUF2470"/>
</dbReference>
<name>A0A0C9W5P0_9AGAM</name>
<evidence type="ECO:0000313" key="3">
    <source>
        <dbReference type="Proteomes" id="UP000053820"/>
    </source>
</evidence>
<evidence type="ECO:0000259" key="1">
    <source>
        <dbReference type="Pfam" id="PF10615"/>
    </source>
</evidence>
<proteinExistence type="predicted"/>
<gene>
    <name evidence="2" type="ORF">HYDPIDRAFT_59647</name>
</gene>
<evidence type="ECO:0000313" key="2">
    <source>
        <dbReference type="EMBL" id="KIJ57956.1"/>
    </source>
</evidence>
<feature type="domain" description="DUF2470" evidence="1">
    <location>
        <begin position="12"/>
        <end position="93"/>
    </location>
</feature>
<sequence>MSDPVASKSGFLCMYMKNYPDTLVAYVKYFGKVAGNVMTAEMTSIDTQAAVIRIGQGMNLSYKLKSGEASSVRVAFDPPLASYEEVKPRLLAMKADSQEGLGMLQTPQITSFRLPTSQVIGSLIFCF</sequence>
<dbReference type="OrthoDB" id="5553410at2759"/>
<dbReference type="Gene3D" id="3.20.180.10">
    <property type="entry name" value="PNP-oxidase-like"/>
    <property type="match status" value="1"/>
</dbReference>
<dbReference type="InterPro" id="IPR037119">
    <property type="entry name" value="Haem_oxidase_HugZ-like_sf"/>
</dbReference>
<protein>
    <recommendedName>
        <fullName evidence="1">DUF2470 domain-containing protein</fullName>
    </recommendedName>
</protein>
<dbReference type="AlphaFoldDB" id="A0A0C9W5P0"/>
<dbReference type="Pfam" id="PF10615">
    <property type="entry name" value="DUF2470"/>
    <property type="match status" value="1"/>
</dbReference>
<dbReference type="HOGENOM" id="CLU_1975769_0_0_1"/>